<keyword evidence="3" id="KW-1185">Reference proteome</keyword>
<feature type="compositionally biased region" description="Pro residues" evidence="1">
    <location>
        <begin position="59"/>
        <end position="70"/>
    </location>
</feature>
<reference evidence="2" key="2">
    <citation type="submission" date="2023-05" db="EMBL/GenBank/DDBJ databases">
        <authorList>
            <consortium name="Lawrence Berkeley National Laboratory"/>
            <person name="Steindorff A."/>
            <person name="Hensen N."/>
            <person name="Bonometti L."/>
            <person name="Westerberg I."/>
            <person name="Brannstrom I.O."/>
            <person name="Guillou S."/>
            <person name="Cros-Aarteil S."/>
            <person name="Calhoun S."/>
            <person name="Haridas S."/>
            <person name="Kuo A."/>
            <person name="Mondo S."/>
            <person name="Pangilinan J."/>
            <person name="Riley R."/>
            <person name="Labutti K."/>
            <person name="Andreopoulos B."/>
            <person name="Lipzen A."/>
            <person name="Chen C."/>
            <person name="Yanf M."/>
            <person name="Daum C."/>
            <person name="Ng V."/>
            <person name="Clum A."/>
            <person name="Ohm R."/>
            <person name="Martin F."/>
            <person name="Silar P."/>
            <person name="Natvig D."/>
            <person name="Lalanne C."/>
            <person name="Gautier V."/>
            <person name="Ament-Velasquez S.L."/>
            <person name="Kruys A."/>
            <person name="Hutchinson M.I."/>
            <person name="Powell A.J."/>
            <person name="Barry K."/>
            <person name="Miller A.N."/>
            <person name="Grigoriev I.V."/>
            <person name="Debuchy R."/>
            <person name="Gladieux P."/>
            <person name="Thoren M.H."/>
            <person name="Johannesson H."/>
        </authorList>
    </citation>
    <scope>NUCLEOTIDE SEQUENCE</scope>
    <source>
        <strain evidence="2">CBS 538.74</strain>
    </source>
</reference>
<reference evidence="2" key="1">
    <citation type="journal article" date="2023" name="Mol. Phylogenet. Evol.">
        <title>Genome-scale phylogeny and comparative genomics of the fungal order Sordariales.</title>
        <authorList>
            <person name="Hensen N."/>
            <person name="Bonometti L."/>
            <person name="Westerberg I."/>
            <person name="Brannstrom I.O."/>
            <person name="Guillou S."/>
            <person name="Cros-Aarteil S."/>
            <person name="Calhoun S."/>
            <person name="Haridas S."/>
            <person name="Kuo A."/>
            <person name="Mondo S."/>
            <person name="Pangilinan J."/>
            <person name="Riley R."/>
            <person name="LaButti K."/>
            <person name="Andreopoulos B."/>
            <person name="Lipzen A."/>
            <person name="Chen C."/>
            <person name="Yan M."/>
            <person name="Daum C."/>
            <person name="Ng V."/>
            <person name="Clum A."/>
            <person name="Steindorff A."/>
            <person name="Ohm R.A."/>
            <person name="Martin F."/>
            <person name="Silar P."/>
            <person name="Natvig D.O."/>
            <person name="Lalanne C."/>
            <person name="Gautier V."/>
            <person name="Ament-Velasquez S.L."/>
            <person name="Kruys A."/>
            <person name="Hutchinson M.I."/>
            <person name="Powell A.J."/>
            <person name="Barry K."/>
            <person name="Miller A.N."/>
            <person name="Grigoriev I.V."/>
            <person name="Debuchy R."/>
            <person name="Gladieux P."/>
            <person name="Hiltunen Thoren M."/>
            <person name="Johannesson H."/>
        </authorList>
    </citation>
    <scope>NUCLEOTIDE SEQUENCE</scope>
    <source>
        <strain evidence="2">CBS 538.74</strain>
    </source>
</reference>
<accession>A0AAN6VJJ4</accession>
<gene>
    <name evidence="2" type="ORF">C8A00DRAFT_16655</name>
</gene>
<evidence type="ECO:0000313" key="2">
    <source>
        <dbReference type="EMBL" id="KAK4152006.1"/>
    </source>
</evidence>
<evidence type="ECO:0000313" key="3">
    <source>
        <dbReference type="Proteomes" id="UP001302745"/>
    </source>
</evidence>
<dbReference type="Proteomes" id="UP001302745">
    <property type="component" value="Unassembled WGS sequence"/>
</dbReference>
<proteinExistence type="predicted"/>
<name>A0AAN6VJJ4_9PEZI</name>
<dbReference type="EMBL" id="MU856991">
    <property type="protein sequence ID" value="KAK4152006.1"/>
    <property type="molecule type" value="Genomic_DNA"/>
</dbReference>
<dbReference type="AlphaFoldDB" id="A0AAN6VJJ4"/>
<organism evidence="2 3">
    <name type="scientific">Chaetomidium leptoderma</name>
    <dbReference type="NCBI Taxonomy" id="669021"/>
    <lineage>
        <taxon>Eukaryota</taxon>
        <taxon>Fungi</taxon>
        <taxon>Dikarya</taxon>
        <taxon>Ascomycota</taxon>
        <taxon>Pezizomycotina</taxon>
        <taxon>Sordariomycetes</taxon>
        <taxon>Sordariomycetidae</taxon>
        <taxon>Sordariales</taxon>
        <taxon>Chaetomiaceae</taxon>
        <taxon>Chaetomidium</taxon>
    </lineage>
</organism>
<evidence type="ECO:0000256" key="1">
    <source>
        <dbReference type="SAM" id="MobiDB-lite"/>
    </source>
</evidence>
<comment type="caution">
    <text evidence="2">The sequence shown here is derived from an EMBL/GenBank/DDBJ whole genome shotgun (WGS) entry which is preliminary data.</text>
</comment>
<protein>
    <submittedName>
        <fullName evidence="2">Uncharacterized protein</fullName>
    </submittedName>
</protein>
<feature type="region of interest" description="Disordered" evidence="1">
    <location>
        <begin position="53"/>
        <end position="72"/>
    </location>
</feature>
<sequence>MEHNSPQISPRRRAICGRHVSLTSISILSFNFPLPPSKKPSCEGKPDFSGFSWKQPHLLAPPTPRLPAPISPRTMLHEHKHGLVSATMPKGESTASP</sequence>